<dbReference type="AlphaFoldDB" id="A0A5J6REP3"/>
<sequence length="218" mass="25808">MTSGAKRNDDYAFFSFLKEEDLKRLKDISFKKSYKKGEILFYKGEESKYLHLLIRGIVKLYTHDFKDNEVVIHNLMGPSLIAEIVNYEEINFLANCAFETDSDVLLIDYKKFKEEFLLKPEITMFFIKSLTKKIKFLENFINYNITLNSMEKIAKFLYENEEILKNLRQVKIAQILNITPETFSRQLAKLKKAEIIENEKGSIKILKHEELKKFITSY</sequence>
<accession>A0A5J6REP3</accession>
<dbReference type="InterPro" id="IPR000595">
    <property type="entry name" value="cNMP-bd_dom"/>
</dbReference>
<keyword evidence="3" id="KW-0804">Transcription</keyword>
<dbReference type="Proteomes" id="UP000509513">
    <property type="component" value="Chromosome"/>
</dbReference>
<dbReference type="InterPro" id="IPR014710">
    <property type="entry name" value="RmlC-like_jellyroll"/>
</dbReference>
<evidence type="ECO:0000313" key="9">
    <source>
        <dbReference type="Proteomes" id="UP000509513"/>
    </source>
</evidence>
<protein>
    <submittedName>
        <fullName evidence="7">Crp/Fnr family transcriptional regulator</fullName>
    </submittedName>
    <submittedName>
        <fullName evidence="6">Putative nitrosative stress-response regulator NssR, Crp/Fnr family</fullName>
    </submittedName>
</protein>
<dbReference type="EMBL" id="CP054051">
    <property type="protein sequence ID" value="QKJ26041.1"/>
    <property type="molecule type" value="Genomic_DNA"/>
</dbReference>
<dbReference type="Pfam" id="PF00027">
    <property type="entry name" value="cNMP_binding"/>
    <property type="match status" value="1"/>
</dbReference>
<evidence type="ECO:0000256" key="1">
    <source>
        <dbReference type="ARBA" id="ARBA00023015"/>
    </source>
</evidence>
<organism evidence="6 9">
    <name type="scientific">Aliarcobacter cibarius</name>
    <dbReference type="NCBI Taxonomy" id="255507"/>
    <lineage>
        <taxon>Bacteria</taxon>
        <taxon>Pseudomonadati</taxon>
        <taxon>Campylobacterota</taxon>
        <taxon>Epsilonproteobacteria</taxon>
        <taxon>Campylobacterales</taxon>
        <taxon>Arcobacteraceae</taxon>
        <taxon>Aliarcobacter</taxon>
    </lineage>
</organism>
<dbReference type="KEGG" id="acib:ACBT_0039"/>
<gene>
    <name evidence="6" type="ORF">ACBT_0039</name>
    <name evidence="7" type="ORF">FE247_04560</name>
</gene>
<dbReference type="Gene3D" id="1.10.10.10">
    <property type="entry name" value="Winged helix-like DNA-binding domain superfamily/Winged helix DNA-binding domain"/>
    <property type="match status" value="1"/>
</dbReference>
<evidence type="ECO:0000313" key="7">
    <source>
        <dbReference type="EMBL" id="TLT00216.1"/>
    </source>
</evidence>
<dbReference type="PROSITE" id="PS51063">
    <property type="entry name" value="HTH_CRP_2"/>
    <property type="match status" value="1"/>
</dbReference>
<evidence type="ECO:0000259" key="4">
    <source>
        <dbReference type="PROSITE" id="PS50042"/>
    </source>
</evidence>
<evidence type="ECO:0000256" key="2">
    <source>
        <dbReference type="ARBA" id="ARBA00023125"/>
    </source>
</evidence>
<dbReference type="InterPro" id="IPR012318">
    <property type="entry name" value="HTH_CRP"/>
</dbReference>
<proteinExistence type="predicted"/>
<keyword evidence="2" id="KW-0238">DNA-binding</keyword>
<dbReference type="STRING" id="1442598.GCA_000522465_01656"/>
<keyword evidence="1" id="KW-0805">Transcription regulation</keyword>
<evidence type="ECO:0000256" key="3">
    <source>
        <dbReference type="ARBA" id="ARBA00023163"/>
    </source>
</evidence>
<dbReference type="Pfam" id="PF13545">
    <property type="entry name" value="HTH_Crp_2"/>
    <property type="match status" value="1"/>
</dbReference>
<name>A0A5J6REP3_9BACT</name>
<dbReference type="InterPro" id="IPR036388">
    <property type="entry name" value="WH-like_DNA-bd_sf"/>
</dbReference>
<dbReference type="RefSeq" id="WP_024775734.1">
    <property type="nucleotide sequence ID" value="NZ_CP043857.1"/>
</dbReference>
<dbReference type="InterPro" id="IPR018490">
    <property type="entry name" value="cNMP-bd_dom_sf"/>
</dbReference>
<dbReference type="GO" id="GO:0003700">
    <property type="term" value="F:DNA-binding transcription factor activity"/>
    <property type="evidence" value="ECO:0007669"/>
    <property type="project" value="TreeGrafter"/>
</dbReference>
<feature type="domain" description="HTH crp-type" evidence="5">
    <location>
        <begin position="147"/>
        <end position="209"/>
    </location>
</feature>
<keyword evidence="8" id="KW-1185">Reference proteome</keyword>
<dbReference type="GO" id="GO:0005829">
    <property type="term" value="C:cytosol"/>
    <property type="evidence" value="ECO:0007669"/>
    <property type="project" value="TreeGrafter"/>
</dbReference>
<evidence type="ECO:0000259" key="5">
    <source>
        <dbReference type="PROSITE" id="PS51063"/>
    </source>
</evidence>
<evidence type="ECO:0000313" key="6">
    <source>
        <dbReference type="EMBL" id="QKJ26041.1"/>
    </source>
</evidence>
<dbReference type="InterPro" id="IPR050397">
    <property type="entry name" value="Env_Response_Regulators"/>
</dbReference>
<dbReference type="SMART" id="SM00100">
    <property type="entry name" value="cNMP"/>
    <property type="match status" value="1"/>
</dbReference>
<dbReference type="OrthoDB" id="9815457at2"/>
<dbReference type="Gene3D" id="2.60.120.10">
    <property type="entry name" value="Jelly Rolls"/>
    <property type="match status" value="1"/>
</dbReference>
<dbReference type="SUPFAM" id="SSF46785">
    <property type="entry name" value="Winged helix' DNA-binding domain"/>
    <property type="match status" value="1"/>
</dbReference>
<reference evidence="7 8" key="1">
    <citation type="submission" date="2019-05" db="EMBL/GenBank/DDBJ databases">
        <title>Arcobacter cibarius and Arcobacter thereius providing challenges in identification an antibiotic susceptibility and Quinolone resistance.</title>
        <authorList>
            <person name="Busch A."/>
            <person name="Hanel I."/>
            <person name="Hotzel H."/>
            <person name="Tomaso H."/>
        </authorList>
    </citation>
    <scope>NUCLEOTIDE SEQUENCE [LARGE SCALE GENOMIC DNA]</scope>
    <source>
        <strain evidence="7 8">16CS0831-2</strain>
    </source>
</reference>
<dbReference type="PANTHER" id="PTHR24567:SF26">
    <property type="entry name" value="REGULATORY PROTEIN YEIL"/>
    <property type="match status" value="1"/>
</dbReference>
<dbReference type="InterPro" id="IPR036390">
    <property type="entry name" value="WH_DNA-bd_sf"/>
</dbReference>
<reference evidence="6 9" key="2">
    <citation type="submission" date="2020-05" db="EMBL/GenBank/DDBJ databases">
        <title>Complete genome sequencing of Campylobacter and Arcobacter type strains.</title>
        <authorList>
            <person name="Miller W.G."/>
            <person name="Yee E."/>
        </authorList>
    </citation>
    <scope>NUCLEOTIDE SEQUENCE [LARGE SCALE GENOMIC DNA]</scope>
    <source>
        <strain evidence="6 9">LMG 21996</strain>
    </source>
</reference>
<feature type="domain" description="Cyclic nucleotide-binding" evidence="4">
    <location>
        <begin position="13"/>
        <end position="133"/>
    </location>
</feature>
<dbReference type="SMART" id="SM00419">
    <property type="entry name" value="HTH_CRP"/>
    <property type="match status" value="1"/>
</dbReference>
<dbReference type="PANTHER" id="PTHR24567">
    <property type="entry name" value="CRP FAMILY TRANSCRIPTIONAL REGULATORY PROTEIN"/>
    <property type="match status" value="1"/>
</dbReference>
<dbReference type="SUPFAM" id="SSF51206">
    <property type="entry name" value="cAMP-binding domain-like"/>
    <property type="match status" value="1"/>
</dbReference>
<evidence type="ECO:0000313" key="8">
    <source>
        <dbReference type="Proteomes" id="UP000305417"/>
    </source>
</evidence>
<dbReference type="CDD" id="cd00038">
    <property type="entry name" value="CAP_ED"/>
    <property type="match status" value="1"/>
</dbReference>
<dbReference type="PROSITE" id="PS50042">
    <property type="entry name" value="CNMP_BINDING_3"/>
    <property type="match status" value="1"/>
</dbReference>
<dbReference type="EMBL" id="VBUC01000008">
    <property type="protein sequence ID" value="TLT00216.1"/>
    <property type="molecule type" value="Genomic_DNA"/>
</dbReference>
<dbReference type="GO" id="GO:0003677">
    <property type="term" value="F:DNA binding"/>
    <property type="evidence" value="ECO:0007669"/>
    <property type="project" value="UniProtKB-KW"/>
</dbReference>
<dbReference type="Proteomes" id="UP000305417">
    <property type="component" value="Unassembled WGS sequence"/>
</dbReference>